<protein>
    <submittedName>
        <fullName evidence="1">Uncharacterized protein</fullName>
    </submittedName>
</protein>
<organism evidence="1">
    <name type="scientific">Spirodela intermedia</name>
    <name type="common">Intermediate duckweed</name>
    <dbReference type="NCBI Taxonomy" id="51605"/>
    <lineage>
        <taxon>Eukaryota</taxon>
        <taxon>Viridiplantae</taxon>
        <taxon>Streptophyta</taxon>
        <taxon>Embryophyta</taxon>
        <taxon>Tracheophyta</taxon>
        <taxon>Spermatophyta</taxon>
        <taxon>Magnoliopsida</taxon>
        <taxon>Liliopsida</taxon>
        <taxon>Araceae</taxon>
        <taxon>Lemnoideae</taxon>
        <taxon>Spirodela</taxon>
    </lineage>
</organism>
<keyword evidence="2" id="KW-1185">Reference proteome</keyword>
<accession>A0A7I8IKA9</accession>
<proteinExistence type="predicted"/>
<evidence type="ECO:0000313" key="1">
    <source>
        <dbReference type="EMBL" id="CAA2618571.1"/>
    </source>
</evidence>
<dbReference type="EMBL" id="LR743591">
    <property type="protein sequence ID" value="CAA2618571.1"/>
    <property type="molecule type" value="Genomic_DNA"/>
</dbReference>
<gene>
    <name evidence="1" type="ORF">SI7747_04004738</name>
</gene>
<reference evidence="1 2" key="1">
    <citation type="submission" date="2019-12" db="EMBL/GenBank/DDBJ databases">
        <authorList>
            <person name="Scholz U."/>
            <person name="Mascher M."/>
            <person name="Fiebig A."/>
        </authorList>
    </citation>
    <scope>NUCLEOTIDE SEQUENCE</scope>
</reference>
<evidence type="ECO:0000313" key="2">
    <source>
        <dbReference type="Proteomes" id="UP001189122"/>
    </source>
</evidence>
<sequence>MWARKPATSSNRND</sequence>
<dbReference type="Proteomes" id="UP001189122">
    <property type="component" value="Unassembled WGS sequence"/>
</dbReference>
<name>A0A7I8IKA9_SPIIN</name>
<dbReference type="EMBL" id="CACRZD030000004">
    <property type="protein sequence ID" value="CAA6658291.1"/>
    <property type="molecule type" value="Genomic_DNA"/>
</dbReference>